<dbReference type="InterPro" id="IPR027434">
    <property type="entry name" value="Homing_endonucl"/>
</dbReference>
<dbReference type="InterPro" id="IPR004860">
    <property type="entry name" value="LAGLIDADG_dom"/>
</dbReference>
<comment type="caution">
    <text evidence="2">The sequence shown here is derived from an EMBL/GenBank/DDBJ whole genome shotgun (WGS) entry which is preliminary data.</text>
</comment>
<protein>
    <recommendedName>
        <fullName evidence="1">Homing endonuclease LAGLIDADG domain-containing protein</fullName>
    </recommendedName>
</protein>
<evidence type="ECO:0000313" key="3">
    <source>
        <dbReference type="Proteomes" id="UP001580430"/>
    </source>
</evidence>
<evidence type="ECO:0000259" key="1">
    <source>
        <dbReference type="Pfam" id="PF03161"/>
    </source>
</evidence>
<name>A0ABV5BV05_9BACL</name>
<proteinExistence type="predicted"/>
<dbReference type="Gene3D" id="3.10.28.10">
    <property type="entry name" value="Homing endonucleases"/>
    <property type="match status" value="2"/>
</dbReference>
<feature type="domain" description="Homing endonuclease LAGLIDADG" evidence="1">
    <location>
        <begin position="65"/>
        <end position="230"/>
    </location>
</feature>
<evidence type="ECO:0000313" key="2">
    <source>
        <dbReference type="EMBL" id="MFB5758966.1"/>
    </source>
</evidence>
<reference evidence="2 3" key="1">
    <citation type="submission" date="2024-09" db="EMBL/GenBank/DDBJ databases">
        <title>Paenibacillus zeirhizospherea sp. nov., isolated from surface of the maize (Zea mays) roots in a horticulture field, Hungary.</title>
        <authorList>
            <person name="Marton D."/>
            <person name="Farkas M."/>
            <person name="Bedics A."/>
            <person name="Toth E."/>
            <person name="Tancsics A."/>
            <person name="Boka K."/>
            <person name="Marati G."/>
            <person name="Kriszt B."/>
            <person name="Cserhati M."/>
        </authorList>
    </citation>
    <scope>NUCLEOTIDE SEQUENCE [LARGE SCALE GENOMIC DNA]</scope>
    <source>
        <strain evidence="2 3">JCM 18446</strain>
    </source>
</reference>
<dbReference type="Pfam" id="PF03161">
    <property type="entry name" value="LAGLIDADG_2"/>
    <property type="match status" value="1"/>
</dbReference>
<sequence length="256" mass="30080">MIYLKEIDEFTYDDWYDLYINKKMLQREIAEFLGTTKGRVNKYLVMHGLNGEAKQNSYKENNIQRDIIIGSLLGDGALLQAQRSKNYLLKLSHNEDQLAYLQLKYDFLKSLMVPNKKIRKYINPKYPDRKPMYDFTTKSLPIFHKYKEMNIYNLLTSLNATSLLVWYLDDGSLHSNRYASITCASFNMRECEYAQEILFHKFGIRSSITHSKREKNGLQGLSIPREATKKMNEVFRNSEIYTLMAEAVPYKLSIND</sequence>
<dbReference type="Proteomes" id="UP001580430">
    <property type="component" value="Unassembled WGS sequence"/>
</dbReference>
<accession>A0ABV5BV05</accession>
<dbReference type="EMBL" id="JBHIRY010000001">
    <property type="protein sequence ID" value="MFB5758966.1"/>
    <property type="molecule type" value="Genomic_DNA"/>
</dbReference>
<dbReference type="SUPFAM" id="SSF55608">
    <property type="entry name" value="Homing endonucleases"/>
    <property type="match status" value="1"/>
</dbReference>
<keyword evidence="3" id="KW-1185">Reference proteome</keyword>
<organism evidence="2 3">
    <name type="scientific">Paenibacillus medicaginis</name>
    <dbReference type="NCBI Taxonomy" id="1470560"/>
    <lineage>
        <taxon>Bacteria</taxon>
        <taxon>Bacillati</taxon>
        <taxon>Bacillota</taxon>
        <taxon>Bacilli</taxon>
        <taxon>Bacillales</taxon>
        <taxon>Paenibacillaceae</taxon>
        <taxon>Paenibacillus</taxon>
    </lineage>
</organism>
<gene>
    <name evidence="2" type="ORF">ACE5LO_01035</name>
</gene>
<dbReference type="RefSeq" id="WP_375518218.1">
    <property type="nucleotide sequence ID" value="NZ_JBHIRY010000001.1"/>
</dbReference>